<dbReference type="EMBL" id="CAACYD010000005">
    <property type="protein sequence ID" value="VFA83015.1"/>
    <property type="molecule type" value="Genomic_DNA"/>
</dbReference>
<organism evidence="1 2">
    <name type="scientific">Gordonia paraffinivorans</name>
    <dbReference type="NCBI Taxonomy" id="175628"/>
    <lineage>
        <taxon>Bacteria</taxon>
        <taxon>Bacillati</taxon>
        <taxon>Actinomycetota</taxon>
        <taxon>Actinomycetes</taxon>
        <taxon>Mycobacteriales</taxon>
        <taxon>Gordoniaceae</taxon>
        <taxon>Gordonia</taxon>
    </lineage>
</organism>
<proteinExistence type="predicted"/>
<comment type="caution">
    <text evidence="1">The sequence shown here is derived from an EMBL/GenBank/DDBJ whole genome shotgun (WGS) entry which is preliminary data.</text>
</comment>
<dbReference type="AlphaFoldDB" id="A0ABD7V0U9"/>
<sequence length="112" mass="11926">MTPADLPDARPDHQPKRELVDEVAEAVLAVPGVTGLHGGLLGEVATYLPGRRVAGIALDDEAGEIHIVADLTHDLRSVAATVRDTAEQLAGRTFTVIVEDITTDPTPNTERR</sequence>
<protein>
    <recommendedName>
        <fullName evidence="3">Asp23/Gls24 family envelope stress response protein</fullName>
    </recommendedName>
</protein>
<evidence type="ECO:0008006" key="3">
    <source>
        <dbReference type="Google" id="ProtNLM"/>
    </source>
</evidence>
<gene>
    <name evidence="1" type="ORF">NCTC8139_01350</name>
</gene>
<evidence type="ECO:0000313" key="1">
    <source>
        <dbReference type="EMBL" id="VFA83015.1"/>
    </source>
</evidence>
<name>A0ABD7V0U9_9ACTN</name>
<evidence type="ECO:0000313" key="2">
    <source>
        <dbReference type="Proteomes" id="UP000360750"/>
    </source>
</evidence>
<accession>A0ABD7V0U9</accession>
<dbReference type="RefSeq" id="WP_131733777.1">
    <property type="nucleotide sequence ID" value="NZ_CAACYD010000005.1"/>
</dbReference>
<dbReference type="GeneID" id="60749378"/>
<dbReference type="Proteomes" id="UP000360750">
    <property type="component" value="Unassembled WGS sequence"/>
</dbReference>
<reference evidence="1 2" key="1">
    <citation type="submission" date="2019-02" db="EMBL/GenBank/DDBJ databases">
        <authorList>
            <consortium name="Pathogen Informatics"/>
        </authorList>
    </citation>
    <scope>NUCLEOTIDE SEQUENCE [LARGE SCALE GENOMIC DNA]</scope>
    <source>
        <strain evidence="1 2">3012STDY6756503</strain>
    </source>
</reference>